<gene>
    <name evidence="1" type="ORF">ERUC_LOCUS38820</name>
</gene>
<dbReference type="AlphaFoldDB" id="A0ABC8LR78"/>
<keyword evidence="2" id="KW-1185">Reference proteome</keyword>
<accession>A0ABC8LR78</accession>
<comment type="caution">
    <text evidence="1">The sequence shown here is derived from an EMBL/GenBank/DDBJ whole genome shotgun (WGS) entry which is preliminary data.</text>
</comment>
<sequence>MVSAKNLKDKAVNNRFTTLRMKRAKHETMAIENNSNKKRMLFLDGSSTQANMKLILPIEQGARSIMAALHYTFSLHSELFMTITRWKLSSFPHG</sequence>
<evidence type="ECO:0000313" key="2">
    <source>
        <dbReference type="Proteomes" id="UP001642260"/>
    </source>
</evidence>
<dbReference type="EMBL" id="CAKOAT010708486">
    <property type="protein sequence ID" value="CAH8386337.1"/>
    <property type="molecule type" value="Genomic_DNA"/>
</dbReference>
<reference evidence="1 2" key="1">
    <citation type="submission" date="2022-03" db="EMBL/GenBank/DDBJ databases">
        <authorList>
            <person name="Macdonald S."/>
            <person name="Ahmed S."/>
            <person name="Newling K."/>
        </authorList>
    </citation>
    <scope>NUCLEOTIDE SEQUENCE [LARGE SCALE GENOMIC DNA]</scope>
</reference>
<protein>
    <submittedName>
        <fullName evidence="1">Uncharacterized protein</fullName>
    </submittedName>
</protein>
<proteinExistence type="predicted"/>
<name>A0ABC8LR78_ERUVS</name>
<dbReference type="Proteomes" id="UP001642260">
    <property type="component" value="Unassembled WGS sequence"/>
</dbReference>
<evidence type="ECO:0000313" key="1">
    <source>
        <dbReference type="EMBL" id="CAH8386337.1"/>
    </source>
</evidence>
<organism evidence="1 2">
    <name type="scientific">Eruca vesicaria subsp. sativa</name>
    <name type="common">Garden rocket</name>
    <name type="synonym">Eruca sativa</name>
    <dbReference type="NCBI Taxonomy" id="29727"/>
    <lineage>
        <taxon>Eukaryota</taxon>
        <taxon>Viridiplantae</taxon>
        <taxon>Streptophyta</taxon>
        <taxon>Embryophyta</taxon>
        <taxon>Tracheophyta</taxon>
        <taxon>Spermatophyta</taxon>
        <taxon>Magnoliopsida</taxon>
        <taxon>eudicotyledons</taxon>
        <taxon>Gunneridae</taxon>
        <taxon>Pentapetalae</taxon>
        <taxon>rosids</taxon>
        <taxon>malvids</taxon>
        <taxon>Brassicales</taxon>
        <taxon>Brassicaceae</taxon>
        <taxon>Brassiceae</taxon>
        <taxon>Eruca</taxon>
    </lineage>
</organism>